<dbReference type="AlphaFoldDB" id="A0A1R0GYE9"/>
<accession>A0A1R0GYE9</accession>
<dbReference type="EMBL" id="LSSL01002085">
    <property type="protein sequence ID" value="OLY81909.1"/>
    <property type="molecule type" value="Genomic_DNA"/>
</dbReference>
<gene>
    <name evidence="1" type="ORF">AYI68_g3981</name>
</gene>
<keyword evidence="2" id="KW-1185">Reference proteome</keyword>
<sequence>MIFSNQLTTCGSCEKSAHPHQYSLIFILTKVFKGIQSDYVPEPPSRMLGLLFADDKAIMAEFGTKMLIELNKINFW</sequence>
<reference evidence="1 2" key="1">
    <citation type="journal article" date="2016" name="Mol. Biol. Evol.">
        <title>Genome-Wide Survey of Gut Fungi (Harpellales) Reveals the First Horizontally Transferred Ubiquitin Gene from a Mosquito Host.</title>
        <authorList>
            <person name="Wang Y."/>
            <person name="White M.M."/>
            <person name="Kvist S."/>
            <person name="Moncalvo J.M."/>
        </authorList>
    </citation>
    <scope>NUCLEOTIDE SEQUENCE [LARGE SCALE GENOMIC DNA]</scope>
    <source>
        <strain evidence="1 2">ALG-7-W6</strain>
    </source>
</reference>
<evidence type="ECO:0000313" key="2">
    <source>
        <dbReference type="Proteomes" id="UP000187455"/>
    </source>
</evidence>
<proteinExistence type="predicted"/>
<organism evidence="1 2">
    <name type="scientific">Smittium mucronatum</name>
    <dbReference type="NCBI Taxonomy" id="133383"/>
    <lineage>
        <taxon>Eukaryota</taxon>
        <taxon>Fungi</taxon>
        <taxon>Fungi incertae sedis</taxon>
        <taxon>Zoopagomycota</taxon>
        <taxon>Kickxellomycotina</taxon>
        <taxon>Harpellomycetes</taxon>
        <taxon>Harpellales</taxon>
        <taxon>Legeriomycetaceae</taxon>
        <taxon>Smittium</taxon>
    </lineage>
</organism>
<evidence type="ECO:0000313" key="1">
    <source>
        <dbReference type="EMBL" id="OLY81909.1"/>
    </source>
</evidence>
<dbReference type="Proteomes" id="UP000187455">
    <property type="component" value="Unassembled WGS sequence"/>
</dbReference>
<name>A0A1R0GYE9_9FUNG</name>
<protein>
    <submittedName>
        <fullName evidence="1">Uncharacterized protein</fullName>
    </submittedName>
</protein>
<comment type="caution">
    <text evidence="1">The sequence shown here is derived from an EMBL/GenBank/DDBJ whole genome shotgun (WGS) entry which is preliminary data.</text>
</comment>